<evidence type="ECO:0000256" key="4">
    <source>
        <dbReference type="ARBA" id="ARBA00023163"/>
    </source>
</evidence>
<organism evidence="7 8">
    <name type="scientific">Glycine soja</name>
    <name type="common">Wild soybean</name>
    <dbReference type="NCBI Taxonomy" id="3848"/>
    <lineage>
        <taxon>Eukaryota</taxon>
        <taxon>Viridiplantae</taxon>
        <taxon>Streptophyta</taxon>
        <taxon>Embryophyta</taxon>
        <taxon>Tracheophyta</taxon>
        <taxon>Spermatophyta</taxon>
        <taxon>Magnoliopsida</taxon>
        <taxon>eudicotyledons</taxon>
        <taxon>Gunneridae</taxon>
        <taxon>Pentapetalae</taxon>
        <taxon>rosids</taxon>
        <taxon>fabids</taxon>
        <taxon>Fabales</taxon>
        <taxon>Fabaceae</taxon>
        <taxon>Papilionoideae</taxon>
        <taxon>50 kb inversion clade</taxon>
        <taxon>NPAAA clade</taxon>
        <taxon>indigoferoid/millettioid clade</taxon>
        <taxon>Phaseoleae</taxon>
        <taxon>Glycine</taxon>
        <taxon>Glycine subgen. Soja</taxon>
    </lineage>
</organism>
<dbReference type="Pfam" id="PF00319">
    <property type="entry name" value="SRF-TF"/>
    <property type="match status" value="1"/>
</dbReference>
<dbReference type="Proteomes" id="UP000289340">
    <property type="component" value="Chromosome 9"/>
</dbReference>
<dbReference type="GO" id="GO:0005634">
    <property type="term" value="C:nucleus"/>
    <property type="evidence" value="ECO:0007669"/>
    <property type="project" value="UniProtKB-SubCell"/>
</dbReference>
<gene>
    <name evidence="7" type="ORF">D0Y65_023598</name>
</gene>
<reference evidence="7 8" key="1">
    <citation type="submission" date="2018-09" db="EMBL/GenBank/DDBJ databases">
        <title>A high-quality reference genome of wild soybean provides a powerful tool to mine soybean genomes.</title>
        <authorList>
            <person name="Xie M."/>
            <person name="Chung C.Y.L."/>
            <person name="Li M.-W."/>
            <person name="Wong F.-L."/>
            <person name="Chan T.-F."/>
            <person name="Lam H.-M."/>
        </authorList>
    </citation>
    <scope>NUCLEOTIDE SEQUENCE [LARGE SCALE GENOMIC DNA]</scope>
    <source>
        <strain evidence="8">cv. W05</strain>
        <tissue evidence="7">Hypocotyl of etiolated seedlings</tissue>
    </source>
</reference>
<dbReference type="InterPro" id="IPR002100">
    <property type="entry name" value="TF_MADSbox"/>
</dbReference>
<evidence type="ECO:0000313" key="7">
    <source>
        <dbReference type="EMBL" id="RZB91250.1"/>
    </source>
</evidence>
<dbReference type="InterPro" id="IPR036879">
    <property type="entry name" value="TF_MADSbox_sf"/>
</dbReference>
<comment type="caution">
    <text evidence="7">The sequence shown here is derived from an EMBL/GenBank/DDBJ whole genome shotgun (WGS) entry which is preliminary data.</text>
</comment>
<accession>A0A445IYQ1</accession>
<evidence type="ECO:0000256" key="2">
    <source>
        <dbReference type="ARBA" id="ARBA00023015"/>
    </source>
</evidence>
<keyword evidence="8" id="KW-1185">Reference proteome</keyword>
<proteinExistence type="predicted"/>
<keyword evidence="4" id="KW-0804">Transcription</keyword>
<name>A0A445IYQ1_GLYSO</name>
<evidence type="ECO:0000313" key="8">
    <source>
        <dbReference type="Proteomes" id="UP000289340"/>
    </source>
</evidence>
<dbReference type="SMART" id="SM00432">
    <property type="entry name" value="MADS"/>
    <property type="match status" value="1"/>
</dbReference>
<evidence type="ECO:0000256" key="5">
    <source>
        <dbReference type="ARBA" id="ARBA00023242"/>
    </source>
</evidence>
<protein>
    <recommendedName>
        <fullName evidence="6">MADS-box domain-containing protein</fullName>
    </recommendedName>
</protein>
<feature type="domain" description="MADS-box" evidence="6">
    <location>
        <begin position="2"/>
        <end position="49"/>
    </location>
</feature>
<dbReference type="PROSITE" id="PS50066">
    <property type="entry name" value="MADS_BOX_2"/>
    <property type="match status" value="1"/>
</dbReference>
<dbReference type="Gene3D" id="3.40.1810.10">
    <property type="entry name" value="Transcription factor, MADS-box"/>
    <property type="match status" value="1"/>
</dbReference>
<keyword evidence="5" id="KW-0539">Nucleus</keyword>
<feature type="non-terminal residue" evidence="7">
    <location>
        <position position="1"/>
    </location>
</feature>
<evidence type="ECO:0000256" key="3">
    <source>
        <dbReference type="ARBA" id="ARBA00023125"/>
    </source>
</evidence>
<evidence type="ECO:0000256" key="1">
    <source>
        <dbReference type="ARBA" id="ARBA00004123"/>
    </source>
</evidence>
<dbReference type="GO" id="GO:0046983">
    <property type="term" value="F:protein dimerization activity"/>
    <property type="evidence" value="ECO:0007669"/>
    <property type="project" value="InterPro"/>
</dbReference>
<dbReference type="AlphaFoldDB" id="A0A445IYQ1"/>
<keyword evidence="2" id="KW-0805">Transcription regulation</keyword>
<evidence type="ECO:0000259" key="6">
    <source>
        <dbReference type="PROSITE" id="PS50066"/>
    </source>
</evidence>
<dbReference type="GO" id="GO:0003677">
    <property type="term" value="F:DNA binding"/>
    <property type="evidence" value="ECO:0007669"/>
    <property type="project" value="UniProtKB-KW"/>
</dbReference>
<dbReference type="SUPFAM" id="SSF55455">
    <property type="entry name" value="SRF-like"/>
    <property type="match status" value="1"/>
</dbReference>
<comment type="subcellular location">
    <subcellularLocation>
        <location evidence="1">Nucleus</location>
    </subcellularLocation>
</comment>
<dbReference type="EMBL" id="QZWG01000009">
    <property type="protein sequence ID" value="RZB91250.1"/>
    <property type="molecule type" value="Genomic_DNA"/>
</dbReference>
<sequence>NMVRPKLILKPIPNGRDRDLAFTKRKKALMTKMTEFSNVCGVKACMIMYDGNYGDAPPLTWPQDDPIEVHSIIKRIWLTMIFPKSKKETLKIKYPTWHSSFNNLGVEELRNFIDRLDFKLEACKQQIEMSKHEHQNEANFSFMQSMVQSESAAPIPGQLNFMQETSQNQFSLVPMRPPNDGNQAQMLNFDPNLMQLIAKNEGVVDITNQVDVPLDCANQINALGKLSNQHDMPVDLTNHLFDE</sequence>
<keyword evidence="3" id="KW-0238">DNA-binding</keyword>